<dbReference type="InParanoid" id="A0A165FNR3"/>
<dbReference type="PANTHER" id="PTHR38700">
    <property type="entry name" value="YALI0E22418P"/>
    <property type="match status" value="1"/>
</dbReference>
<dbReference type="OrthoDB" id="43122at2759"/>
<name>A0A165FNR3_9APHY</name>
<gene>
    <name evidence="3" type="ORF">LAESUDRAFT_647284</name>
</gene>
<dbReference type="SUPFAM" id="SSF54236">
    <property type="entry name" value="Ubiquitin-like"/>
    <property type="match status" value="1"/>
</dbReference>
<dbReference type="PANTHER" id="PTHR38700:SF1">
    <property type="entry name" value="PH DOMAIN-CONTAINING PROTEIN"/>
    <property type="match status" value="1"/>
</dbReference>
<dbReference type="STRING" id="1314785.A0A165FNR3"/>
<dbReference type="SMART" id="SM00233">
    <property type="entry name" value="PH"/>
    <property type="match status" value="1"/>
</dbReference>
<dbReference type="InterPro" id="IPR011993">
    <property type="entry name" value="PH-like_dom_sf"/>
</dbReference>
<organism evidence="3 4">
    <name type="scientific">Laetiporus sulphureus 93-53</name>
    <dbReference type="NCBI Taxonomy" id="1314785"/>
    <lineage>
        <taxon>Eukaryota</taxon>
        <taxon>Fungi</taxon>
        <taxon>Dikarya</taxon>
        <taxon>Basidiomycota</taxon>
        <taxon>Agaricomycotina</taxon>
        <taxon>Agaricomycetes</taxon>
        <taxon>Polyporales</taxon>
        <taxon>Laetiporus</taxon>
    </lineage>
</organism>
<dbReference type="InterPro" id="IPR029071">
    <property type="entry name" value="Ubiquitin-like_domsf"/>
</dbReference>
<accession>A0A165FNR3</accession>
<reference evidence="3 4" key="1">
    <citation type="journal article" date="2016" name="Mol. Biol. Evol.">
        <title>Comparative Genomics of Early-Diverging Mushroom-Forming Fungi Provides Insights into the Origins of Lignocellulose Decay Capabilities.</title>
        <authorList>
            <person name="Nagy L.G."/>
            <person name="Riley R."/>
            <person name="Tritt A."/>
            <person name="Adam C."/>
            <person name="Daum C."/>
            <person name="Floudas D."/>
            <person name="Sun H."/>
            <person name="Yadav J.S."/>
            <person name="Pangilinan J."/>
            <person name="Larsson K.H."/>
            <person name="Matsuura K."/>
            <person name="Barry K."/>
            <person name="Labutti K."/>
            <person name="Kuo R."/>
            <person name="Ohm R.A."/>
            <person name="Bhattacharya S.S."/>
            <person name="Shirouzu T."/>
            <person name="Yoshinaga Y."/>
            <person name="Martin F.M."/>
            <person name="Grigoriev I.V."/>
            <person name="Hibbett D.S."/>
        </authorList>
    </citation>
    <scope>NUCLEOTIDE SEQUENCE [LARGE SCALE GENOMIC DNA]</scope>
    <source>
        <strain evidence="3 4">93-53</strain>
    </source>
</reference>
<dbReference type="GeneID" id="63821074"/>
<feature type="domain" description="PH" evidence="2">
    <location>
        <begin position="159"/>
        <end position="264"/>
    </location>
</feature>
<dbReference type="EMBL" id="KV427612">
    <property type="protein sequence ID" value="KZT09246.1"/>
    <property type="molecule type" value="Genomic_DNA"/>
</dbReference>
<dbReference type="SUPFAM" id="SSF50729">
    <property type="entry name" value="PH domain-like"/>
    <property type="match status" value="1"/>
</dbReference>
<dbReference type="CDD" id="cd00821">
    <property type="entry name" value="PH"/>
    <property type="match status" value="1"/>
</dbReference>
<evidence type="ECO:0000256" key="1">
    <source>
        <dbReference type="SAM" id="MobiDB-lite"/>
    </source>
</evidence>
<protein>
    <recommendedName>
        <fullName evidence="2">PH domain-containing protein</fullName>
    </recommendedName>
</protein>
<dbReference type="AlphaFoldDB" id="A0A165FNR3"/>
<evidence type="ECO:0000313" key="3">
    <source>
        <dbReference type="EMBL" id="KZT09246.1"/>
    </source>
</evidence>
<dbReference type="Gene3D" id="2.30.29.30">
    <property type="entry name" value="Pleckstrin-homology domain (PH domain)/Phosphotyrosine-binding domain (PTB)"/>
    <property type="match status" value="1"/>
</dbReference>
<dbReference type="Gene3D" id="3.10.20.90">
    <property type="entry name" value="Phosphatidylinositol 3-kinase Catalytic Subunit, Chain A, domain 1"/>
    <property type="match status" value="1"/>
</dbReference>
<proteinExistence type="predicted"/>
<dbReference type="Proteomes" id="UP000076871">
    <property type="component" value="Unassembled WGS sequence"/>
</dbReference>
<keyword evidence="4" id="KW-1185">Reference proteome</keyword>
<dbReference type="InterPro" id="IPR001849">
    <property type="entry name" value="PH_domain"/>
</dbReference>
<feature type="region of interest" description="Disordered" evidence="1">
    <location>
        <begin position="306"/>
        <end position="325"/>
    </location>
</feature>
<evidence type="ECO:0000313" key="4">
    <source>
        <dbReference type="Proteomes" id="UP000076871"/>
    </source>
</evidence>
<sequence>MPSAEPESISAALRRHRKLSVTAVDVAHSPSHAVVSPFAPLSTSSQASAQSKTQILWQQRIFVGTMQKYVVVEIGPSTIAGEVLQIVDAQGMLEEGAAAGGWMLWEVAQDFGMERPVRSFESLADICNSWNTDKIVNLLVIKKTLLAPVLSRSAVPRSSPICSGYVQYEHKRGKWQKRWLDLREHSLFLSKRDGGKDSVFLCSLNNFDGYYVTRPHKAPKPYVFAVKSTDSLTFFENTSDYVHLFSCTEGEGKNWLEKILLARSYVLYQERNVLSSATASSLMRAGTTRAGQRPVQPLVNVSAPKVDPPSIGFEPGSLLAKRQPA</sequence>
<dbReference type="RefSeq" id="XP_040766986.1">
    <property type="nucleotide sequence ID" value="XM_040904044.1"/>
</dbReference>
<dbReference type="PROSITE" id="PS50003">
    <property type="entry name" value="PH_DOMAIN"/>
    <property type="match status" value="1"/>
</dbReference>
<evidence type="ECO:0000259" key="2">
    <source>
        <dbReference type="PROSITE" id="PS50003"/>
    </source>
</evidence>